<protein>
    <submittedName>
        <fullName evidence="1">Uncharacterized protein</fullName>
    </submittedName>
</protein>
<organism evidence="1 2">
    <name type="scientific">Suillus luteus UH-Slu-Lm8-n1</name>
    <dbReference type="NCBI Taxonomy" id="930992"/>
    <lineage>
        <taxon>Eukaryota</taxon>
        <taxon>Fungi</taxon>
        <taxon>Dikarya</taxon>
        <taxon>Basidiomycota</taxon>
        <taxon>Agaricomycotina</taxon>
        <taxon>Agaricomycetes</taxon>
        <taxon>Agaricomycetidae</taxon>
        <taxon>Boletales</taxon>
        <taxon>Suillineae</taxon>
        <taxon>Suillaceae</taxon>
        <taxon>Suillus</taxon>
    </lineage>
</organism>
<dbReference type="AlphaFoldDB" id="A0A0D0BDN1"/>
<dbReference type="HOGENOM" id="CLU_2414779_0_0_1"/>
<dbReference type="EMBL" id="KN835193">
    <property type="protein sequence ID" value="KIK44322.1"/>
    <property type="molecule type" value="Genomic_DNA"/>
</dbReference>
<dbReference type="InParanoid" id="A0A0D0BDN1"/>
<dbReference type="Proteomes" id="UP000054485">
    <property type="component" value="Unassembled WGS sequence"/>
</dbReference>
<gene>
    <name evidence="1" type="ORF">CY34DRAFT_802829</name>
</gene>
<dbReference type="STRING" id="930992.A0A0D0BDN1"/>
<reference evidence="1 2" key="1">
    <citation type="submission" date="2014-04" db="EMBL/GenBank/DDBJ databases">
        <authorList>
            <consortium name="DOE Joint Genome Institute"/>
            <person name="Kuo A."/>
            <person name="Ruytinx J."/>
            <person name="Rineau F."/>
            <person name="Colpaert J."/>
            <person name="Kohler A."/>
            <person name="Nagy L.G."/>
            <person name="Floudas D."/>
            <person name="Copeland A."/>
            <person name="Barry K.W."/>
            <person name="Cichocki N."/>
            <person name="Veneault-Fourrey C."/>
            <person name="LaButti K."/>
            <person name="Lindquist E.A."/>
            <person name="Lipzen A."/>
            <person name="Lundell T."/>
            <person name="Morin E."/>
            <person name="Murat C."/>
            <person name="Sun H."/>
            <person name="Tunlid A."/>
            <person name="Henrissat B."/>
            <person name="Grigoriev I.V."/>
            <person name="Hibbett D.S."/>
            <person name="Martin F."/>
            <person name="Nordberg H.P."/>
            <person name="Cantor M.N."/>
            <person name="Hua S.X."/>
        </authorList>
    </citation>
    <scope>NUCLEOTIDE SEQUENCE [LARGE SCALE GENOMIC DNA]</scope>
    <source>
        <strain evidence="1 2">UH-Slu-Lm8-n1</strain>
    </source>
</reference>
<keyword evidence="2" id="KW-1185">Reference proteome</keyword>
<sequence length="92" mass="10169">MFVLKVCLSPWRGRLVRSHSTAPLLLPPTHPSFTLDFAQVLQVTTTSPARAARIQPGRSTQEAGIGRMRSEYIVEEEEGWDVVELGGEEGYG</sequence>
<dbReference type="OrthoDB" id="2691152at2759"/>
<evidence type="ECO:0000313" key="1">
    <source>
        <dbReference type="EMBL" id="KIK44322.1"/>
    </source>
</evidence>
<proteinExistence type="predicted"/>
<evidence type="ECO:0000313" key="2">
    <source>
        <dbReference type="Proteomes" id="UP000054485"/>
    </source>
</evidence>
<reference evidence="2" key="2">
    <citation type="submission" date="2015-01" db="EMBL/GenBank/DDBJ databases">
        <title>Evolutionary Origins and Diversification of the Mycorrhizal Mutualists.</title>
        <authorList>
            <consortium name="DOE Joint Genome Institute"/>
            <consortium name="Mycorrhizal Genomics Consortium"/>
            <person name="Kohler A."/>
            <person name="Kuo A."/>
            <person name="Nagy L.G."/>
            <person name="Floudas D."/>
            <person name="Copeland A."/>
            <person name="Barry K.W."/>
            <person name="Cichocki N."/>
            <person name="Veneault-Fourrey C."/>
            <person name="LaButti K."/>
            <person name="Lindquist E.A."/>
            <person name="Lipzen A."/>
            <person name="Lundell T."/>
            <person name="Morin E."/>
            <person name="Murat C."/>
            <person name="Riley R."/>
            <person name="Ohm R."/>
            <person name="Sun H."/>
            <person name="Tunlid A."/>
            <person name="Henrissat B."/>
            <person name="Grigoriev I.V."/>
            <person name="Hibbett D.S."/>
            <person name="Martin F."/>
        </authorList>
    </citation>
    <scope>NUCLEOTIDE SEQUENCE [LARGE SCALE GENOMIC DNA]</scope>
    <source>
        <strain evidence="2">UH-Slu-Lm8-n1</strain>
    </source>
</reference>
<accession>A0A0D0BDN1</accession>
<name>A0A0D0BDN1_9AGAM</name>